<accession>A0A6J6UCD5</accession>
<proteinExistence type="predicted"/>
<sequence length="174" mass="19554">MAIFWGMGSKSKNYDGLWVPYYCSICDGFSAFAVTENYKYGQVYGIRIAKYKAKHFLVCQKCDRAILLERPEQFVTAQGIGRRIAADNPNTLNIMTYVSDVARFVFNNIEMADAVANAEKARVKSESESLEAVFPAAIESDLEDSPEETKVCPDCAETIKVAAKKCRFCNYSYE</sequence>
<evidence type="ECO:0000313" key="1">
    <source>
        <dbReference type="EMBL" id="CAB4756169.1"/>
    </source>
</evidence>
<dbReference type="EMBL" id="CAEZZG010000010">
    <property type="protein sequence ID" value="CAB4756169.1"/>
    <property type="molecule type" value="Genomic_DNA"/>
</dbReference>
<name>A0A6J6UCD5_9ZZZZ</name>
<protein>
    <submittedName>
        <fullName evidence="1">Unannotated protein</fullName>
    </submittedName>
</protein>
<organism evidence="1">
    <name type="scientific">freshwater metagenome</name>
    <dbReference type="NCBI Taxonomy" id="449393"/>
    <lineage>
        <taxon>unclassified sequences</taxon>
        <taxon>metagenomes</taxon>
        <taxon>ecological metagenomes</taxon>
    </lineage>
</organism>
<gene>
    <name evidence="1" type="ORF">UFOPK2844_00769</name>
</gene>
<dbReference type="AlphaFoldDB" id="A0A6J6UCD5"/>
<reference evidence="1" key="1">
    <citation type="submission" date="2020-05" db="EMBL/GenBank/DDBJ databases">
        <authorList>
            <person name="Chiriac C."/>
            <person name="Salcher M."/>
            <person name="Ghai R."/>
            <person name="Kavagutti S V."/>
        </authorList>
    </citation>
    <scope>NUCLEOTIDE SEQUENCE</scope>
</reference>